<evidence type="ECO:0000313" key="3">
    <source>
        <dbReference type="EMBL" id="KEO54072.1"/>
    </source>
</evidence>
<sequence length="88" mass="8560">MADTDYHREKSGLGGIYFVLGAIVVALGILLWFVLAPAGGEIGTASGDANSTSVTIETQTTAPAASDSAPTSDGGASAQGSASGDTAN</sequence>
<dbReference type="eggNOG" id="ENOG5032HF1">
    <property type="taxonomic scope" value="Bacteria"/>
</dbReference>
<dbReference type="STRING" id="1353537.TP2_03920"/>
<accession>A0A074JXK3</accession>
<dbReference type="AlphaFoldDB" id="A0A074JXK3"/>
<organism evidence="3 4">
    <name type="scientific">Thioclava pacifica DSM 10166</name>
    <dbReference type="NCBI Taxonomy" id="1353537"/>
    <lineage>
        <taxon>Bacteria</taxon>
        <taxon>Pseudomonadati</taxon>
        <taxon>Pseudomonadota</taxon>
        <taxon>Alphaproteobacteria</taxon>
        <taxon>Rhodobacterales</taxon>
        <taxon>Paracoccaceae</taxon>
        <taxon>Thioclava</taxon>
    </lineage>
</organism>
<dbReference type="RefSeq" id="WP_038074934.1">
    <property type="nucleotide sequence ID" value="NZ_AUND01000012.1"/>
</dbReference>
<proteinExistence type="predicted"/>
<gene>
    <name evidence="3" type="ORF">TP2_03920</name>
</gene>
<feature type="transmembrane region" description="Helical" evidence="2">
    <location>
        <begin position="12"/>
        <end position="35"/>
    </location>
</feature>
<feature type="compositionally biased region" description="Low complexity" evidence="1">
    <location>
        <begin position="61"/>
        <end position="88"/>
    </location>
</feature>
<evidence type="ECO:0000256" key="2">
    <source>
        <dbReference type="SAM" id="Phobius"/>
    </source>
</evidence>
<name>A0A074JXK3_9RHOB</name>
<protein>
    <submittedName>
        <fullName evidence="3">Uncharacterized protein</fullName>
    </submittedName>
</protein>
<feature type="compositionally biased region" description="Polar residues" evidence="1">
    <location>
        <begin position="47"/>
        <end position="60"/>
    </location>
</feature>
<dbReference type="EMBL" id="AUND01000012">
    <property type="protein sequence ID" value="KEO54072.1"/>
    <property type="molecule type" value="Genomic_DNA"/>
</dbReference>
<comment type="caution">
    <text evidence="3">The sequence shown here is derived from an EMBL/GenBank/DDBJ whole genome shotgun (WGS) entry which is preliminary data.</text>
</comment>
<keyword evidence="2" id="KW-0472">Membrane</keyword>
<dbReference type="OrthoDB" id="7631847at2"/>
<evidence type="ECO:0000313" key="4">
    <source>
        <dbReference type="Proteomes" id="UP000027432"/>
    </source>
</evidence>
<evidence type="ECO:0000256" key="1">
    <source>
        <dbReference type="SAM" id="MobiDB-lite"/>
    </source>
</evidence>
<keyword evidence="2" id="KW-1133">Transmembrane helix</keyword>
<keyword evidence="4" id="KW-1185">Reference proteome</keyword>
<dbReference type="Proteomes" id="UP000027432">
    <property type="component" value="Unassembled WGS sequence"/>
</dbReference>
<feature type="region of interest" description="Disordered" evidence="1">
    <location>
        <begin position="44"/>
        <end position="88"/>
    </location>
</feature>
<keyword evidence="2" id="KW-0812">Transmembrane</keyword>
<reference evidence="3 4" key="1">
    <citation type="submission" date="2013-07" db="EMBL/GenBank/DDBJ databases">
        <title>Thioclava pacifica DSM 10166 Genome Sequencing.</title>
        <authorList>
            <person name="Lai Q."/>
            <person name="Shao Z."/>
        </authorList>
    </citation>
    <scope>NUCLEOTIDE SEQUENCE [LARGE SCALE GENOMIC DNA]</scope>
    <source>
        <strain evidence="3 4">DSM 10166</strain>
    </source>
</reference>